<feature type="non-terminal residue" evidence="1">
    <location>
        <position position="62"/>
    </location>
</feature>
<reference evidence="1" key="1">
    <citation type="submission" date="2021-06" db="EMBL/GenBank/DDBJ databases">
        <authorList>
            <person name="Kallberg Y."/>
            <person name="Tangrot J."/>
            <person name="Rosling A."/>
        </authorList>
    </citation>
    <scope>NUCLEOTIDE SEQUENCE</scope>
    <source>
        <strain evidence="1">MA461A</strain>
    </source>
</reference>
<proteinExistence type="predicted"/>
<comment type="caution">
    <text evidence="1">The sequence shown here is derived from an EMBL/GenBank/DDBJ whole genome shotgun (WGS) entry which is preliminary data.</text>
</comment>
<gene>
    <name evidence="1" type="ORF">RPERSI_LOCUS20752</name>
</gene>
<protein>
    <submittedName>
        <fullName evidence="1">31476_t:CDS:1</fullName>
    </submittedName>
</protein>
<dbReference type="EMBL" id="CAJVQC010059246">
    <property type="protein sequence ID" value="CAG8799581.1"/>
    <property type="molecule type" value="Genomic_DNA"/>
</dbReference>
<evidence type="ECO:0000313" key="1">
    <source>
        <dbReference type="EMBL" id="CAG8799581.1"/>
    </source>
</evidence>
<name>A0ACA9RLD1_9GLOM</name>
<sequence length="62" mass="7232">MSTNIVTLAKADNNYDNVYFDENNLKEEEGESNKAKLDNENDSSNFEEKILDESDNNRYSEY</sequence>
<keyword evidence="2" id="KW-1185">Reference proteome</keyword>
<dbReference type="Proteomes" id="UP000789920">
    <property type="component" value="Unassembled WGS sequence"/>
</dbReference>
<accession>A0ACA9RLD1</accession>
<organism evidence="1 2">
    <name type="scientific">Racocetra persica</name>
    <dbReference type="NCBI Taxonomy" id="160502"/>
    <lineage>
        <taxon>Eukaryota</taxon>
        <taxon>Fungi</taxon>
        <taxon>Fungi incertae sedis</taxon>
        <taxon>Mucoromycota</taxon>
        <taxon>Glomeromycotina</taxon>
        <taxon>Glomeromycetes</taxon>
        <taxon>Diversisporales</taxon>
        <taxon>Gigasporaceae</taxon>
        <taxon>Racocetra</taxon>
    </lineage>
</organism>
<evidence type="ECO:0000313" key="2">
    <source>
        <dbReference type="Proteomes" id="UP000789920"/>
    </source>
</evidence>